<dbReference type="EMBL" id="CP010777">
    <property type="protein sequence ID" value="AKQ45812.1"/>
    <property type="molecule type" value="Genomic_DNA"/>
</dbReference>
<dbReference type="AlphaFoldDB" id="A0A0H4VPE3"/>
<dbReference type="PATRIC" id="fig|1379910.4.peg.2042"/>
<protein>
    <recommendedName>
        <fullName evidence="3">SpoIIAA-like protein</fullName>
    </recommendedName>
</protein>
<accession>A0A0H4VPE3</accession>
<proteinExistence type="predicted"/>
<sequence length="138" mass="16201">MVYYESEYATMKYFERERLVFTQYHGFTPSEELRRILAAVLDLVSTKEVELGLGDSRNMKVIRPADQEYINTVWFPEFLRLSKIRKSASIESTDVFNRMATKNILQTIGDRIPFEFQYFDSLKEACHWLGVDPAILSQ</sequence>
<gene>
    <name evidence="1" type="ORF">TH63_09415</name>
</gene>
<dbReference type="KEGG" id="ruf:TH63_09415"/>
<organism evidence="1 2">
    <name type="scientific">Rufibacter radiotolerans</name>
    <dbReference type="NCBI Taxonomy" id="1379910"/>
    <lineage>
        <taxon>Bacteria</taxon>
        <taxon>Pseudomonadati</taxon>
        <taxon>Bacteroidota</taxon>
        <taxon>Cytophagia</taxon>
        <taxon>Cytophagales</taxon>
        <taxon>Hymenobacteraceae</taxon>
        <taxon>Rufibacter</taxon>
    </lineage>
</organism>
<evidence type="ECO:0000313" key="2">
    <source>
        <dbReference type="Proteomes" id="UP000036458"/>
    </source>
</evidence>
<evidence type="ECO:0008006" key="3">
    <source>
        <dbReference type="Google" id="ProtNLM"/>
    </source>
</evidence>
<dbReference type="Proteomes" id="UP000036458">
    <property type="component" value="Chromosome"/>
</dbReference>
<dbReference type="STRING" id="1379910.TH63_09415"/>
<evidence type="ECO:0000313" key="1">
    <source>
        <dbReference type="EMBL" id="AKQ45812.1"/>
    </source>
</evidence>
<keyword evidence="2" id="KW-1185">Reference proteome</keyword>
<name>A0A0H4VPE3_9BACT</name>
<reference evidence="1 2" key="1">
    <citation type="submission" date="2015-01" db="EMBL/GenBank/DDBJ databases">
        <title>Rufibacter sp./DG31D/ whole genome sequencing.</title>
        <authorList>
            <person name="Kim M.K."/>
            <person name="Srinivasan S."/>
            <person name="Lee J.-J."/>
        </authorList>
    </citation>
    <scope>NUCLEOTIDE SEQUENCE [LARGE SCALE GENOMIC DNA]</scope>
    <source>
        <strain evidence="1 2">DG31D</strain>
    </source>
</reference>